<name>A0AAU7VL99_9FIRM</name>
<dbReference type="NCBIfam" id="TIGR04129">
    <property type="entry name" value="CxxH_BA5709"/>
    <property type="match status" value="1"/>
</dbReference>
<dbReference type="Pfam" id="PF14116">
    <property type="entry name" value="YyzF"/>
    <property type="match status" value="1"/>
</dbReference>
<gene>
    <name evidence="1" type="ORF">PRVXT_002945</name>
</gene>
<reference evidence="1" key="1">
    <citation type="journal article" date="2013" name="Extremophiles">
        <title>Proteinivorax tanatarense gen. nov., sp. nov., an anaerobic, haloalkaliphilic, proteolytic bacterium isolated from a decaying algal bloom, and proposal of Proteinivoraceae fam. nov.</title>
        <authorList>
            <person name="Kevbrin V."/>
            <person name="Boltyanskaya Y."/>
            <person name="Zhilina T."/>
            <person name="Kolganova T."/>
            <person name="Lavrentjeva E."/>
            <person name="Kuznetsov B."/>
        </authorList>
    </citation>
    <scope>NUCLEOTIDE SEQUENCE</scope>
    <source>
        <strain evidence="1">Z-910T</strain>
    </source>
</reference>
<sequence length="55" mass="6473">MYVVCKDHLYEAIDDFVDVYEMPPDLYRLGEVTFTDWSQPSYCDMCSNPPVYLVV</sequence>
<organism evidence="1">
    <name type="scientific">Proteinivorax tanatarense</name>
    <dbReference type="NCBI Taxonomy" id="1260629"/>
    <lineage>
        <taxon>Bacteria</taxon>
        <taxon>Bacillati</taxon>
        <taxon>Bacillota</taxon>
        <taxon>Clostridia</taxon>
        <taxon>Eubacteriales</taxon>
        <taxon>Proteinivoracaceae</taxon>
        <taxon>Proteinivorax</taxon>
    </lineage>
</organism>
<dbReference type="InterPro" id="IPR025626">
    <property type="entry name" value="YyzF"/>
</dbReference>
<reference evidence="1" key="2">
    <citation type="submission" date="2024-06" db="EMBL/GenBank/DDBJ databases">
        <authorList>
            <person name="Petrova K.O."/>
            <person name="Toshchakov S.V."/>
            <person name="Boltjanskaja Y.V."/>
            <person name="Kevbrin V."/>
        </authorList>
    </citation>
    <scope>NUCLEOTIDE SEQUENCE</scope>
    <source>
        <strain evidence="1">Z-910T</strain>
    </source>
</reference>
<dbReference type="RefSeq" id="WP_350343633.1">
    <property type="nucleotide sequence ID" value="NZ_CP158367.1"/>
</dbReference>
<evidence type="ECO:0000313" key="1">
    <source>
        <dbReference type="EMBL" id="XBX74884.1"/>
    </source>
</evidence>
<dbReference type="EMBL" id="CP158367">
    <property type="protein sequence ID" value="XBX74884.1"/>
    <property type="molecule type" value="Genomic_DNA"/>
</dbReference>
<dbReference type="AlphaFoldDB" id="A0AAU7VL99"/>
<protein>
    <submittedName>
        <fullName evidence="1">CxxH/CxxC protein</fullName>
    </submittedName>
</protein>
<accession>A0AAU7VL99</accession>
<proteinExistence type="predicted"/>